<keyword evidence="3" id="KW-1185">Reference proteome</keyword>
<evidence type="ECO:0000313" key="3">
    <source>
        <dbReference type="Proteomes" id="UP001589568"/>
    </source>
</evidence>
<evidence type="ECO:0000256" key="1">
    <source>
        <dbReference type="SAM" id="MobiDB-lite"/>
    </source>
</evidence>
<dbReference type="RefSeq" id="WP_345408460.1">
    <property type="nucleotide sequence ID" value="NZ_BAAAXS010000001.1"/>
</dbReference>
<dbReference type="EMBL" id="JBHMCF010000021">
    <property type="protein sequence ID" value="MFB9472201.1"/>
    <property type="molecule type" value="Genomic_DNA"/>
</dbReference>
<dbReference type="Proteomes" id="UP001589568">
    <property type="component" value="Unassembled WGS sequence"/>
</dbReference>
<sequence length="219" mass="24174">MPDRQLPATDTVTLPVAPYGDLRVLAKPNPATGALRCLVESATVTGIFTLEPHFDPDDIDPDTTQLKIHYGDELPTGAHTGTYRPHRPLISGAIQLVDHSLIDARNPHGRTPPGPRIYHRDTTSGHRRARVPERVARHVHAIIAALATYWLQRPDLDQLRHTAARTLLKHTGLRRKQTIIAELQALIAARQHELDTHQAQLARMTELLANPDGTNPAAA</sequence>
<accession>A0ABV5NQH4</accession>
<comment type="caution">
    <text evidence="2">The sequence shown here is derived from an EMBL/GenBank/DDBJ whole genome shotgun (WGS) entry which is preliminary data.</text>
</comment>
<protein>
    <submittedName>
        <fullName evidence="2">Uncharacterized protein</fullName>
    </submittedName>
</protein>
<name>A0ABV5NQH4_9ACTN</name>
<feature type="region of interest" description="Disordered" evidence="1">
    <location>
        <begin position="106"/>
        <end position="127"/>
    </location>
</feature>
<feature type="compositionally biased region" description="Basic and acidic residues" evidence="1">
    <location>
        <begin position="118"/>
        <end position="127"/>
    </location>
</feature>
<reference evidence="2 3" key="1">
    <citation type="submission" date="2024-09" db="EMBL/GenBank/DDBJ databases">
        <authorList>
            <person name="Sun Q."/>
            <person name="Mori K."/>
        </authorList>
    </citation>
    <scope>NUCLEOTIDE SEQUENCE [LARGE SCALE GENOMIC DNA]</scope>
    <source>
        <strain evidence="2 3">JCM 3324</strain>
    </source>
</reference>
<organism evidence="2 3">
    <name type="scientific">Nonomuraea salmonea</name>
    <dbReference type="NCBI Taxonomy" id="46181"/>
    <lineage>
        <taxon>Bacteria</taxon>
        <taxon>Bacillati</taxon>
        <taxon>Actinomycetota</taxon>
        <taxon>Actinomycetes</taxon>
        <taxon>Streptosporangiales</taxon>
        <taxon>Streptosporangiaceae</taxon>
        <taxon>Nonomuraea</taxon>
    </lineage>
</organism>
<gene>
    <name evidence="2" type="ORF">ACFFR3_22040</name>
</gene>
<evidence type="ECO:0000313" key="2">
    <source>
        <dbReference type="EMBL" id="MFB9472201.1"/>
    </source>
</evidence>
<proteinExistence type="predicted"/>